<evidence type="ECO:0000256" key="2">
    <source>
        <dbReference type="ARBA" id="ARBA00022692"/>
    </source>
</evidence>
<keyword evidence="9" id="KW-1185">Reference proteome</keyword>
<comment type="caution">
    <text evidence="8">The sequence shown here is derived from an EMBL/GenBank/DDBJ whole genome shotgun (WGS) entry which is preliminary data.</text>
</comment>
<protein>
    <submittedName>
        <fullName evidence="8">LapA family protein</fullName>
    </submittedName>
</protein>
<gene>
    <name evidence="8" type="ORF">LZ538_01290</name>
</gene>
<keyword evidence="3 6" id="KW-1133">Transmembrane helix</keyword>
<name>A0ABT0RYK2_9SPHN</name>
<keyword evidence="2 6" id="KW-0812">Transmembrane</keyword>
<feature type="region of interest" description="Disordered" evidence="5">
    <location>
        <begin position="77"/>
        <end position="96"/>
    </location>
</feature>
<accession>A0ABT0RYK2</accession>
<keyword evidence="1" id="KW-1003">Cell membrane</keyword>
<evidence type="ECO:0000256" key="3">
    <source>
        <dbReference type="ARBA" id="ARBA00022989"/>
    </source>
</evidence>
<organism evidence="8 9">
    <name type="scientific">Sphingomonas hankyongi</name>
    <dbReference type="NCBI Taxonomy" id="2908209"/>
    <lineage>
        <taxon>Bacteria</taxon>
        <taxon>Pseudomonadati</taxon>
        <taxon>Pseudomonadota</taxon>
        <taxon>Alphaproteobacteria</taxon>
        <taxon>Sphingomonadales</taxon>
        <taxon>Sphingomonadaceae</taxon>
        <taxon>Sphingomonas</taxon>
    </lineage>
</organism>
<dbReference type="Proteomes" id="UP001165342">
    <property type="component" value="Unassembled WGS sequence"/>
</dbReference>
<dbReference type="Pfam" id="PF06305">
    <property type="entry name" value="LapA_dom"/>
    <property type="match status" value="1"/>
</dbReference>
<evidence type="ECO:0000313" key="9">
    <source>
        <dbReference type="Proteomes" id="UP001165342"/>
    </source>
</evidence>
<feature type="transmembrane region" description="Helical" evidence="6">
    <location>
        <begin position="41"/>
        <end position="59"/>
    </location>
</feature>
<feature type="domain" description="Lipopolysaccharide assembly protein A" evidence="7">
    <location>
        <begin position="23"/>
        <end position="76"/>
    </location>
</feature>
<reference evidence="8" key="1">
    <citation type="submission" date="2022-05" db="EMBL/GenBank/DDBJ databases">
        <authorList>
            <person name="Jo J.-H."/>
            <person name="Im W.-T."/>
        </authorList>
    </citation>
    <scope>NUCLEOTIDE SEQUENCE</scope>
    <source>
        <strain evidence="8">SE220</strain>
    </source>
</reference>
<evidence type="ECO:0000256" key="4">
    <source>
        <dbReference type="ARBA" id="ARBA00023136"/>
    </source>
</evidence>
<sequence length="96" mass="10815">MQFLKTLFWVLLAVIVVLFASRNWADVTLNLWGDIQADIKVPILLLIAVLIGFLPTWLIQRARIWSLNRRLGALERSRAAPVTAPPLEAEEEAPAL</sequence>
<evidence type="ECO:0000313" key="8">
    <source>
        <dbReference type="EMBL" id="MCL6728688.1"/>
    </source>
</evidence>
<evidence type="ECO:0000259" key="7">
    <source>
        <dbReference type="Pfam" id="PF06305"/>
    </source>
</evidence>
<keyword evidence="4 6" id="KW-0472">Membrane</keyword>
<evidence type="ECO:0000256" key="6">
    <source>
        <dbReference type="SAM" id="Phobius"/>
    </source>
</evidence>
<dbReference type="EMBL" id="JAMGBE010000001">
    <property type="protein sequence ID" value="MCL6728688.1"/>
    <property type="molecule type" value="Genomic_DNA"/>
</dbReference>
<dbReference type="RefSeq" id="WP_249830192.1">
    <property type="nucleotide sequence ID" value="NZ_JAMGBE010000001.1"/>
</dbReference>
<evidence type="ECO:0000256" key="5">
    <source>
        <dbReference type="SAM" id="MobiDB-lite"/>
    </source>
</evidence>
<proteinExistence type="predicted"/>
<evidence type="ECO:0000256" key="1">
    <source>
        <dbReference type="ARBA" id="ARBA00022475"/>
    </source>
</evidence>
<dbReference type="InterPro" id="IPR010445">
    <property type="entry name" value="LapA_dom"/>
</dbReference>